<evidence type="ECO:0000256" key="2">
    <source>
        <dbReference type="ARBA" id="ARBA00022460"/>
    </source>
</evidence>
<comment type="caution">
    <text evidence="10">The sequence shown here is derived from an EMBL/GenBank/DDBJ whole genome shotgun (WGS) entry which is preliminary data.</text>
</comment>
<dbReference type="InterPro" id="IPR056953">
    <property type="entry name" value="CUT_N"/>
</dbReference>
<dbReference type="Pfam" id="PF25057">
    <property type="entry name" value="CUT_N"/>
    <property type="match status" value="1"/>
</dbReference>
<dbReference type="GO" id="GO:0005886">
    <property type="term" value="C:plasma membrane"/>
    <property type="evidence" value="ECO:0007669"/>
    <property type="project" value="UniProtKB-SubCell"/>
</dbReference>
<proteinExistence type="predicted"/>
<dbReference type="OMA" id="CRYEVVD"/>
<feature type="domain" description="ZP" evidence="9">
    <location>
        <begin position="52"/>
        <end position="321"/>
    </location>
</feature>
<reference evidence="10 11" key="1">
    <citation type="submission" date="2014-11" db="EMBL/GenBank/DDBJ databases">
        <title>Genetic blueprint of the zoonotic pathogen Toxocara canis.</title>
        <authorList>
            <person name="Zhu X.-Q."/>
            <person name="Korhonen P.K."/>
            <person name="Cai H."/>
            <person name="Young N.D."/>
            <person name="Nejsum P."/>
            <person name="von Samson-Himmelstjerna G."/>
            <person name="Boag P.R."/>
            <person name="Tan P."/>
            <person name="Li Q."/>
            <person name="Min J."/>
            <person name="Yang Y."/>
            <person name="Wang X."/>
            <person name="Fang X."/>
            <person name="Hall R.S."/>
            <person name="Hofmann A."/>
            <person name="Sternberg P.W."/>
            <person name="Jex A.R."/>
            <person name="Gasser R.B."/>
        </authorList>
    </citation>
    <scope>NUCLEOTIDE SEQUENCE [LARGE SCALE GENOMIC DNA]</scope>
    <source>
        <strain evidence="10">PN_DK_2014</strain>
    </source>
</reference>
<dbReference type="AlphaFoldDB" id="A0A0B2V679"/>
<organism evidence="10 11">
    <name type="scientific">Toxocara canis</name>
    <name type="common">Canine roundworm</name>
    <dbReference type="NCBI Taxonomy" id="6265"/>
    <lineage>
        <taxon>Eukaryota</taxon>
        <taxon>Metazoa</taxon>
        <taxon>Ecdysozoa</taxon>
        <taxon>Nematoda</taxon>
        <taxon>Chromadorea</taxon>
        <taxon>Rhabditida</taxon>
        <taxon>Spirurina</taxon>
        <taxon>Ascaridomorpha</taxon>
        <taxon>Ascaridoidea</taxon>
        <taxon>Toxocaridae</taxon>
        <taxon>Toxocara</taxon>
    </lineage>
</organism>
<evidence type="ECO:0000256" key="6">
    <source>
        <dbReference type="ARBA" id="ARBA00022989"/>
    </source>
</evidence>
<sequence>MPAREGALGALPLRRFGVPSTNKRNIAHYKRASAIRGTSVGDDDPTRKAEVECGEDAIDIVFLTESVFQGRVYVVGHSSEEQCVSRDTGRRTTSISVRKDQCGVVITRSTNPPGLFVNVKVMISFHEEFITKVDRTNPPGLFVNVKVMISFHEEFITKVDRGYEISCFYMEADKTVTYPLTVSMRSLEPFTELAEMPRCRYEVVDPLTMEPLSVVSVGNKLLHKWTCDSTAPSLWCMTVHSCFVEDGSGTQFVILDDNGCAIDRYLLDNLEYGPGELQAQKEAHAFKFADRVVVNFQCSIRLDIRDGECPRPQCRDLSAQKRTLKRRSVSEITVEGTAEVDVRAQQLDVLDPQIDFGLSGDDSRLEAAIRKVRRPSTTDCVPTMTVTVGASLCVTLVLALLTVIVYLKRRTPLKHFGLSGDDSRLEAAIRKVRRPSTTDCVPTMTVTVGASLCVTLVLALLTVIVYLKRRTPLKR</sequence>
<protein>
    <submittedName>
        <fullName evidence="10">Cuticlin-1</fullName>
    </submittedName>
</protein>
<dbReference type="Pfam" id="PF25301">
    <property type="entry name" value="CUT_C"/>
    <property type="match status" value="1"/>
</dbReference>
<gene>
    <name evidence="10" type="primary">cut-1</name>
    <name evidence="10" type="ORF">Tcan_06061</name>
</gene>
<evidence type="ECO:0000256" key="4">
    <source>
        <dbReference type="ARBA" id="ARBA00022692"/>
    </source>
</evidence>
<comment type="subcellular location">
    <subcellularLocation>
        <location evidence="1">Cell membrane</location>
        <topology evidence="1">Single-pass type I membrane protein</topology>
    </subcellularLocation>
</comment>
<dbReference type="InterPro" id="IPR001507">
    <property type="entry name" value="ZP_dom"/>
</dbReference>
<accession>A0A0B2V679</accession>
<evidence type="ECO:0000313" key="11">
    <source>
        <dbReference type="Proteomes" id="UP000031036"/>
    </source>
</evidence>
<keyword evidence="11" id="KW-1185">Reference proteome</keyword>
<dbReference type="InterPro" id="IPR057475">
    <property type="entry name" value="CUT_C"/>
</dbReference>
<evidence type="ECO:0000256" key="1">
    <source>
        <dbReference type="ARBA" id="ARBA00004251"/>
    </source>
</evidence>
<dbReference type="GO" id="GO:0042302">
    <property type="term" value="F:structural constituent of cuticle"/>
    <property type="evidence" value="ECO:0007669"/>
    <property type="project" value="UniProtKB-KW"/>
</dbReference>
<name>A0A0B2V679_TOXCA</name>
<evidence type="ECO:0000256" key="5">
    <source>
        <dbReference type="ARBA" id="ARBA00022729"/>
    </source>
</evidence>
<keyword evidence="3" id="KW-1003">Cell membrane</keyword>
<dbReference type="PROSITE" id="PS51034">
    <property type="entry name" value="ZP_2"/>
    <property type="match status" value="1"/>
</dbReference>
<keyword evidence="6 8" id="KW-1133">Transmembrane helix</keyword>
<keyword evidence="5" id="KW-0732">Signal</keyword>
<dbReference type="InterPro" id="IPR051962">
    <property type="entry name" value="Cuticlin"/>
</dbReference>
<keyword evidence="7 8" id="KW-0472">Membrane</keyword>
<dbReference type="SMART" id="SM00241">
    <property type="entry name" value="ZP"/>
    <property type="match status" value="1"/>
</dbReference>
<dbReference type="PANTHER" id="PTHR22907:SF16">
    <property type="entry name" value="ZP DOMAIN-CONTAINING PROTEIN"/>
    <property type="match status" value="1"/>
</dbReference>
<keyword evidence="2" id="KW-0193">Cuticle</keyword>
<dbReference type="Proteomes" id="UP000031036">
    <property type="component" value="Unassembled WGS sequence"/>
</dbReference>
<dbReference type="OrthoDB" id="6139674at2759"/>
<keyword evidence="4 8" id="KW-0812">Transmembrane</keyword>
<evidence type="ECO:0000256" key="7">
    <source>
        <dbReference type="ARBA" id="ARBA00023136"/>
    </source>
</evidence>
<evidence type="ECO:0000256" key="8">
    <source>
        <dbReference type="SAM" id="Phobius"/>
    </source>
</evidence>
<dbReference type="STRING" id="6265.A0A0B2V679"/>
<evidence type="ECO:0000256" key="3">
    <source>
        <dbReference type="ARBA" id="ARBA00022475"/>
    </source>
</evidence>
<dbReference type="PANTHER" id="PTHR22907">
    <property type="entry name" value="GH04558P"/>
    <property type="match status" value="1"/>
</dbReference>
<feature type="transmembrane region" description="Helical" evidence="8">
    <location>
        <begin position="440"/>
        <end position="467"/>
    </location>
</feature>
<evidence type="ECO:0000259" key="9">
    <source>
        <dbReference type="PROSITE" id="PS51034"/>
    </source>
</evidence>
<feature type="transmembrane region" description="Helical" evidence="8">
    <location>
        <begin position="384"/>
        <end position="407"/>
    </location>
</feature>
<dbReference type="EMBL" id="JPKZ01002389">
    <property type="protein sequence ID" value="KHN76962.1"/>
    <property type="molecule type" value="Genomic_DNA"/>
</dbReference>
<evidence type="ECO:0000313" key="10">
    <source>
        <dbReference type="EMBL" id="KHN76962.1"/>
    </source>
</evidence>